<dbReference type="RefSeq" id="WP_266346185.1">
    <property type="nucleotide sequence ID" value="NZ_JAPKNH010000014.1"/>
</dbReference>
<name>A0ABW0Q124_9HYPH</name>
<keyword evidence="3" id="KW-1185">Reference proteome</keyword>
<dbReference type="Proteomes" id="UP001596150">
    <property type="component" value="Unassembled WGS sequence"/>
</dbReference>
<accession>A0ABW0Q124</accession>
<comment type="caution">
    <text evidence="2">The sequence shown here is derived from an EMBL/GenBank/DDBJ whole genome shotgun (WGS) entry which is preliminary data.</text>
</comment>
<dbReference type="Pfam" id="PF10947">
    <property type="entry name" value="DUF2628"/>
    <property type="match status" value="1"/>
</dbReference>
<evidence type="ECO:0000313" key="2">
    <source>
        <dbReference type="EMBL" id="MFC5517382.1"/>
    </source>
</evidence>
<protein>
    <submittedName>
        <fullName evidence="2">DUF2628 domain-containing protein</fullName>
    </submittedName>
</protein>
<keyword evidence="1" id="KW-1133">Transmembrane helix</keyword>
<proteinExistence type="predicted"/>
<reference evidence="3" key="1">
    <citation type="journal article" date="2019" name="Int. J. Syst. Evol. Microbiol.">
        <title>The Global Catalogue of Microorganisms (GCM) 10K type strain sequencing project: providing services to taxonomists for standard genome sequencing and annotation.</title>
        <authorList>
            <consortium name="The Broad Institute Genomics Platform"/>
            <consortium name="The Broad Institute Genome Sequencing Center for Infectious Disease"/>
            <person name="Wu L."/>
            <person name="Ma J."/>
        </authorList>
    </citation>
    <scope>NUCLEOTIDE SEQUENCE [LARGE SCALE GENOMIC DNA]</scope>
    <source>
        <strain evidence="3">KACC 12633</strain>
    </source>
</reference>
<keyword evidence="1" id="KW-0812">Transmembrane</keyword>
<dbReference type="InterPro" id="IPR024399">
    <property type="entry name" value="DUF2628"/>
</dbReference>
<dbReference type="EMBL" id="JBHSML010000007">
    <property type="protein sequence ID" value="MFC5517382.1"/>
    <property type="molecule type" value="Genomic_DNA"/>
</dbReference>
<feature type="transmembrane region" description="Helical" evidence="1">
    <location>
        <begin position="43"/>
        <end position="61"/>
    </location>
</feature>
<evidence type="ECO:0000313" key="3">
    <source>
        <dbReference type="Proteomes" id="UP001596150"/>
    </source>
</evidence>
<gene>
    <name evidence="2" type="ORF">ACFPP9_16470</name>
</gene>
<evidence type="ECO:0000256" key="1">
    <source>
        <dbReference type="SAM" id="Phobius"/>
    </source>
</evidence>
<sequence length="163" mass="17738">MTTYTVHAPPVSATGGRSEADRIIFVKDGFCWPAFLIPVIWMLYRRMWVVLCLYALFAVAIELSGRFLGVPTATALGFLGALYLGFEGNTLRRWSLARRRFSERGVAEGRSLEEAEIRFFHRLAGVTPTGADPTAVGVVAGPVAKPSFSADIVGLFPTPGTSR</sequence>
<organism evidence="2 3">
    <name type="scientific">Kaistia terrae</name>
    <dbReference type="NCBI Taxonomy" id="537017"/>
    <lineage>
        <taxon>Bacteria</taxon>
        <taxon>Pseudomonadati</taxon>
        <taxon>Pseudomonadota</taxon>
        <taxon>Alphaproteobacteria</taxon>
        <taxon>Hyphomicrobiales</taxon>
        <taxon>Kaistiaceae</taxon>
        <taxon>Kaistia</taxon>
    </lineage>
</organism>
<keyword evidence="1" id="KW-0472">Membrane</keyword>
<feature type="transmembrane region" description="Helical" evidence="1">
    <location>
        <begin position="67"/>
        <end position="86"/>
    </location>
</feature>